<dbReference type="Proteomes" id="UP000190102">
    <property type="component" value="Unassembled WGS sequence"/>
</dbReference>
<dbReference type="STRING" id="115783.SAMN02745119_03049"/>
<gene>
    <name evidence="1" type="ORF">SAMN02745119_03049</name>
</gene>
<dbReference type="AlphaFoldDB" id="A0A1T4RSJ2"/>
<organism evidence="1 2">
    <name type="scientific">Trichlorobacter thiogenes</name>
    <dbReference type="NCBI Taxonomy" id="115783"/>
    <lineage>
        <taxon>Bacteria</taxon>
        <taxon>Pseudomonadati</taxon>
        <taxon>Thermodesulfobacteriota</taxon>
        <taxon>Desulfuromonadia</taxon>
        <taxon>Geobacterales</taxon>
        <taxon>Geobacteraceae</taxon>
        <taxon>Trichlorobacter</taxon>
    </lineage>
</organism>
<dbReference type="OrthoDB" id="5405944at2"/>
<reference evidence="2" key="1">
    <citation type="submission" date="2017-02" db="EMBL/GenBank/DDBJ databases">
        <authorList>
            <person name="Varghese N."/>
            <person name="Submissions S."/>
        </authorList>
    </citation>
    <scope>NUCLEOTIDE SEQUENCE [LARGE SCALE GENOMIC DNA]</scope>
    <source>
        <strain evidence="2">ATCC BAA-34</strain>
    </source>
</reference>
<dbReference type="RefSeq" id="WP_078791273.1">
    <property type="nucleotide sequence ID" value="NZ_FUWR01000024.1"/>
</dbReference>
<dbReference type="EMBL" id="FUWR01000024">
    <property type="protein sequence ID" value="SKA18955.1"/>
    <property type="molecule type" value="Genomic_DNA"/>
</dbReference>
<sequence length="77" mass="7899">MCTSGTTVPIAEAATLLATTETRVLMMLKKNELQGNQVDGEWFVDKASLQLCGKPLPSDIVKKGCGGGCGSGGCGSH</sequence>
<evidence type="ECO:0000313" key="1">
    <source>
        <dbReference type="EMBL" id="SKA18955.1"/>
    </source>
</evidence>
<evidence type="ECO:0000313" key="2">
    <source>
        <dbReference type="Proteomes" id="UP000190102"/>
    </source>
</evidence>
<evidence type="ECO:0008006" key="3">
    <source>
        <dbReference type="Google" id="ProtNLM"/>
    </source>
</evidence>
<proteinExistence type="predicted"/>
<accession>A0A1T4RSJ2</accession>
<name>A0A1T4RSJ2_9BACT</name>
<keyword evidence="2" id="KW-1185">Reference proteome</keyword>
<protein>
    <recommendedName>
        <fullName evidence="3">Helix-turn-helix domain-containing protein</fullName>
    </recommendedName>
</protein>